<feature type="compositionally biased region" description="Low complexity" evidence="1">
    <location>
        <begin position="131"/>
        <end position="146"/>
    </location>
</feature>
<feature type="compositionally biased region" description="Polar residues" evidence="1">
    <location>
        <begin position="161"/>
        <end position="177"/>
    </location>
</feature>
<name>A0A5J4WDC6_9EUKA</name>
<accession>A0A5J4WDC6</accession>
<evidence type="ECO:0000256" key="1">
    <source>
        <dbReference type="SAM" id="MobiDB-lite"/>
    </source>
</evidence>
<feature type="compositionally biased region" description="Basic and acidic residues" evidence="1">
    <location>
        <begin position="64"/>
        <end position="73"/>
    </location>
</feature>
<comment type="caution">
    <text evidence="2">The sequence shown here is derived from an EMBL/GenBank/DDBJ whole genome shotgun (WGS) entry which is preliminary data.</text>
</comment>
<dbReference type="Proteomes" id="UP000324800">
    <property type="component" value="Unassembled WGS sequence"/>
</dbReference>
<sequence length="278" mass="31837">MTRDQLSTTNNVAELKRNNIILATIDATRQVTTTLKCKCGFSATGLFSRSVDKAIKCRYVIDDSDAPIHPEGRKTKRKTASELNIVSEMEKKKRKRTELGEDFDENKSNLKPKSKKSNKETKNTNKRRQTKQQQQQYETQQDQSNSDYIEDSKPTKKSIRSKSVQTNKTVQAQQSKNLITKEIKPQTVGQIHLASPTQNRILNSPTEKSMIKSIVSIANSKRKSNLKQSIYEYSLDDLILDDEDSDDYKFISDDDEITDTSLTSQHITINSLKRIRRE</sequence>
<reference evidence="2 3" key="1">
    <citation type="submission" date="2019-03" db="EMBL/GenBank/DDBJ databases">
        <title>Single cell metagenomics reveals metabolic interactions within the superorganism composed of flagellate Streblomastix strix and complex community of Bacteroidetes bacteria on its surface.</title>
        <authorList>
            <person name="Treitli S.C."/>
            <person name="Kolisko M."/>
            <person name="Husnik F."/>
            <person name="Keeling P."/>
            <person name="Hampl V."/>
        </authorList>
    </citation>
    <scope>NUCLEOTIDE SEQUENCE [LARGE SCALE GENOMIC DNA]</scope>
    <source>
        <strain evidence="2">ST1C</strain>
    </source>
</reference>
<organism evidence="2 3">
    <name type="scientific">Streblomastix strix</name>
    <dbReference type="NCBI Taxonomy" id="222440"/>
    <lineage>
        <taxon>Eukaryota</taxon>
        <taxon>Metamonada</taxon>
        <taxon>Preaxostyla</taxon>
        <taxon>Oxymonadida</taxon>
        <taxon>Streblomastigidae</taxon>
        <taxon>Streblomastix</taxon>
    </lineage>
</organism>
<feature type="region of interest" description="Disordered" evidence="1">
    <location>
        <begin position="64"/>
        <end position="177"/>
    </location>
</feature>
<evidence type="ECO:0000313" key="3">
    <source>
        <dbReference type="Proteomes" id="UP000324800"/>
    </source>
</evidence>
<dbReference type="AlphaFoldDB" id="A0A5J4WDC6"/>
<evidence type="ECO:0000313" key="2">
    <source>
        <dbReference type="EMBL" id="KAA6392928.1"/>
    </source>
</evidence>
<dbReference type="EMBL" id="SNRW01002395">
    <property type="protein sequence ID" value="KAA6392928.1"/>
    <property type="molecule type" value="Genomic_DNA"/>
</dbReference>
<proteinExistence type="predicted"/>
<gene>
    <name evidence="2" type="ORF">EZS28_011547</name>
</gene>
<protein>
    <submittedName>
        <fullName evidence="2">Uncharacterized protein</fullName>
    </submittedName>
</protein>